<evidence type="ECO:0000313" key="1">
    <source>
        <dbReference type="EMBL" id="SBS93950.1"/>
    </source>
</evidence>
<dbReference type="Proteomes" id="UP000078560">
    <property type="component" value="Unassembled WGS sequence"/>
</dbReference>
<gene>
    <name evidence="1" type="ORF">POVCU2_0084740</name>
</gene>
<proteinExistence type="predicted"/>
<dbReference type="EMBL" id="FLQU01001663">
    <property type="protein sequence ID" value="SBS93950.1"/>
    <property type="molecule type" value="Genomic_DNA"/>
</dbReference>
<accession>A0A1A8WRK4</accession>
<dbReference type="AlphaFoldDB" id="A0A1A8WRK4"/>
<protein>
    <submittedName>
        <fullName evidence="1">Uncharacterized protein</fullName>
    </submittedName>
</protein>
<feature type="non-terminal residue" evidence="1">
    <location>
        <position position="1"/>
    </location>
</feature>
<organism evidence="1 2">
    <name type="scientific">Plasmodium ovale curtisi</name>
    <dbReference type="NCBI Taxonomy" id="864141"/>
    <lineage>
        <taxon>Eukaryota</taxon>
        <taxon>Sar</taxon>
        <taxon>Alveolata</taxon>
        <taxon>Apicomplexa</taxon>
        <taxon>Aconoidasida</taxon>
        <taxon>Haemosporida</taxon>
        <taxon>Plasmodiidae</taxon>
        <taxon>Plasmodium</taxon>
        <taxon>Plasmodium (Plasmodium)</taxon>
    </lineage>
</organism>
<name>A0A1A8WRK4_PLAOA</name>
<reference evidence="2" key="1">
    <citation type="submission" date="2016-05" db="EMBL/GenBank/DDBJ databases">
        <authorList>
            <person name="Naeem Raeece"/>
        </authorList>
    </citation>
    <scope>NUCLEOTIDE SEQUENCE [LARGE SCALE GENOMIC DNA]</scope>
</reference>
<evidence type="ECO:0000313" key="2">
    <source>
        <dbReference type="Proteomes" id="UP000078560"/>
    </source>
</evidence>
<sequence length="246" mass="28321">KKILIDSERSILYVLYENSDLYIKLLSSASNKNKNYTSETIIFSKSDLVREVGSIFFVDDTKVSQHDIYMNSNSNNNMKISNDRSFYPLNANINGIGNSDEFVDANSAPHSVNTHFGDKNFNATNNFASYGNRNLQNRQGINNDITGNPNMKNKNNNINKFMYPSNMDQAILNKLEIIDIHINYVYERNNIFLKMIDNNLNIYYISLIKNIESNSFKVVLKDFQNYPHKKGLKINENESQILSLTL</sequence>